<proteinExistence type="predicted"/>
<keyword evidence="6" id="KW-1185">Reference proteome</keyword>
<dbReference type="PANTHER" id="PTHR38011:SF7">
    <property type="entry name" value="2,5-DIAMINO-6-RIBOSYLAMINO-4(3H)-PYRIMIDINONE 5'-PHOSPHATE REDUCTASE"/>
    <property type="match status" value="1"/>
</dbReference>
<dbReference type="RefSeq" id="WP_036044417.1">
    <property type="nucleotide sequence ID" value="NZ_JBGBYD010000001.1"/>
</dbReference>
<accession>A0ABV4G775</accession>
<feature type="domain" description="Bacterial bifunctional deaminase-reductase C-terminal" evidence="4">
    <location>
        <begin position="3"/>
        <end position="216"/>
    </location>
</feature>
<sequence>MKPYVVCHMMGPLDGQLLVEQWTPSTGQPYDALIAEYDRVHEQFGADAWISGRAVGAEFADGKPHSPIPIPSVERPVHVARSGADEYAVLIDPHGKLHWTGPKTYGAATIVLLGRDVPDAHLAELSSDGISYVTAESDKIDLVHALETLNTKFGIKRLILEGGAHTNAEFLEAGLVDEISLLLFPAICGRTSSQTIFGTRPDGLADRLRLSMISSEVRQAGVMHLRYKVDYAWKNKGG</sequence>
<dbReference type="Proteomes" id="UP001565474">
    <property type="component" value="Unassembled WGS sequence"/>
</dbReference>
<name>A0ABV4G775_9BRAD</name>
<organism evidence="5 6">
    <name type="scientific">Bradyrhizobium yuanmingense</name>
    <dbReference type="NCBI Taxonomy" id="108015"/>
    <lineage>
        <taxon>Bacteria</taxon>
        <taxon>Pseudomonadati</taxon>
        <taxon>Pseudomonadota</taxon>
        <taxon>Alphaproteobacteria</taxon>
        <taxon>Hyphomicrobiales</taxon>
        <taxon>Nitrobacteraceae</taxon>
        <taxon>Bradyrhizobium</taxon>
    </lineage>
</organism>
<reference evidence="5 6" key="1">
    <citation type="submission" date="2024-07" db="EMBL/GenBank/DDBJ databases">
        <title>Genomic Encyclopedia of Type Strains, Phase V (KMG-V): Genome sequencing to study the core and pangenomes of soil and plant-associated prokaryotes.</title>
        <authorList>
            <person name="Whitman W."/>
        </authorList>
    </citation>
    <scope>NUCLEOTIDE SEQUENCE [LARGE SCALE GENOMIC DNA]</scope>
    <source>
        <strain evidence="5 6">USDA 222</strain>
    </source>
</reference>
<keyword evidence="2" id="KW-0521">NADP</keyword>
<evidence type="ECO:0000256" key="1">
    <source>
        <dbReference type="ARBA" id="ARBA00005104"/>
    </source>
</evidence>
<keyword evidence="3" id="KW-0560">Oxidoreductase</keyword>
<dbReference type="PANTHER" id="PTHR38011">
    <property type="entry name" value="DIHYDROFOLATE REDUCTASE FAMILY PROTEIN (AFU_ORTHOLOGUE AFUA_8G06820)"/>
    <property type="match status" value="1"/>
</dbReference>
<evidence type="ECO:0000313" key="6">
    <source>
        <dbReference type="Proteomes" id="UP001565474"/>
    </source>
</evidence>
<dbReference type="Pfam" id="PF01872">
    <property type="entry name" value="RibD_C"/>
    <property type="match status" value="1"/>
</dbReference>
<comment type="caution">
    <text evidence="5">The sequence shown here is derived from an EMBL/GenBank/DDBJ whole genome shotgun (WGS) entry which is preliminary data.</text>
</comment>
<dbReference type="InterPro" id="IPR002734">
    <property type="entry name" value="RibDG_C"/>
</dbReference>
<evidence type="ECO:0000313" key="5">
    <source>
        <dbReference type="EMBL" id="MEY9467755.1"/>
    </source>
</evidence>
<dbReference type="InterPro" id="IPR024072">
    <property type="entry name" value="DHFR-like_dom_sf"/>
</dbReference>
<evidence type="ECO:0000259" key="4">
    <source>
        <dbReference type="Pfam" id="PF01872"/>
    </source>
</evidence>
<dbReference type="InterPro" id="IPR050765">
    <property type="entry name" value="Riboflavin_Biosynth_HTPR"/>
</dbReference>
<dbReference type="EMBL" id="JBGBZN010000001">
    <property type="protein sequence ID" value="MEY9467755.1"/>
    <property type="molecule type" value="Genomic_DNA"/>
</dbReference>
<protein>
    <submittedName>
        <fullName evidence="5">Riboflavin biosynthesis pyrimidine reductase</fullName>
    </submittedName>
</protein>
<dbReference type="Gene3D" id="3.40.430.10">
    <property type="entry name" value="Dihydrofolate Reductase, subunit A"/>
    <property type="match status" value="1"/>
</dbReference>
<evidence type="ECO:0000256" key="3">
    <source>
        <dbReference type="ARBA" id="ARBA00023002"/>
    </source>
</evidence>
<comment type="pathway">
    <text evidence="1">Cofactor biosynthesis; riboflavin biosynthesis.</text>
</comment>
<gene>
    <name evidence="5" type="ORF">ABH992_000154</name>
</gene>
<dbReference type="SUPFAM" id="SSF53597">
    <property type="entry name" value="Dihydrofolate reductase-like"/>
    <property type="match status" value="1"/>
</dbReference>
<evidence type="ECO:0000256" key="2">
    <source>
        <dbReference type="ARBA" id="ARBA00022857"/>
    </source>
</evidence>